<proteinExistence type="predicted"/>
<dbReference type="EMBL" id="CAJFCW020000001">
    <property type="protein sequence ID" value="CAG9080678.1"/>
    <property type="molecule type" value="Genomic_DNA"/>
</dbReference>
<dbReference type="Proteomes" id="UP000614601">
    <property type="component" value="Unassembled WGS sequence"/>
</dbReference>
<dbReference type="PANTHER" id="PTHR15131:SF3">
    <property type="entry name" value="SNRNA-ACTIVATING PROTEIN COMPLEX SUBUNIT 1"/>
    <property type="match status" value="1"/>
</dbReference>
<gene>
    <name evidence="2" type="ORF">BOKJ2_LOCUS835</name>
</gene>
<dbReference type="InterPro" id="IPR019188">
    <property type="entry name" value="SNAPC1"/>
</dbReference>
<evidence type="ECO:0000313" key="2">
    <source>
        <dbReference type="EMBL" id="CAD5206151.1"/>
    </source>
</evidence>
<dbReference type="OrthoDB" id="20127at2759"/>
<name>A0A811JSM1_9BILA</name>
<comment type="caution">
    <text evidence="2">The sequence shown here is derived from an EMBL/GenBank/DDBJ whole genome shotgun (WGS) entry which is preliminary data.</text>
</comment>
<dbReference type="GO" id="GO:0042795">
    <property type="term" value="P:snRNA transcription by RNA polymerase II"/>
    <property type="evidence" value="ECO:0007669"/>
    <property type="project" value="TreeGrafter"/>
</dbReference>
<dbReference type="EMBL" id="CAJFDH010000001">
    <property type="protein sequence ID" value="CAD5206151.1"/>
    <property type="molecule type" value="Genomic_DNA"/>
</dbReference>
<feature type="compositionally biased region" description="Basic residues" evidence="1">
    <location>
        <begin position="11"/>
        <end position="20"/>
    </location>
</feature>
<accession>A0A811JSM1</accession>
<dbReference type="GO" id="GO:0042796">
    <property type="term" value="P:snRNA transcription by RNA polymerase III"/>
    <property type="evidence" value="ECO:0007669"/>
    <property type="project" value="TreeGrafter"/>
</dbReference>
<dbReference type="PANTHER" id="PTHR15131">
    <property type="entry name" value="SMALL NUCLEAR RNA ACTIVATING COMPLEX, POLYPEPTIDE 1"/>
    <property type="match status" value="1"/>
</dbReference>
<organism evidence="2 3">
    <name type="scientific">Bursaphelenchus okinawaensis</name>
    <dbReference type="NCBI Taxonomy" id="465554"/>
    <lineage>
        <taxon>Eukaryota</taxon>
        <taxon>Metazoa</taxon>
        <taxon>Ecdysozoa</taxon>
        <taxon>Nematoda</taxon>
        <taxon>Chromadorea</taxon>
        <taxon>Rhabditida</taxon>
        <taxon>Tylenchina</taxon>
        <taxon>Tylenchomorpha</taxon>
        <taxon>Aphelenchoidea</taxon>
        <taxon>Aphelenchoididae</taxon>
        <taxon>Bursaphelenchus</taxon>
    </lineage>
</organism>
<evidence type="ECO:0000256" key="1">
    <source>
        <dbReference type="SAM" id="MobiDB-lite"/>
    </source>
</evidence>
<dbReference type="GO" id="GO:0019185">
    <property type="term" value="C:snRNA-activating protein complex"/>
    <property type="evidence" value="ECO:0007669"/>
    <property type="project" value="TreeGrafter"/>
</dbReference>
<evidence type="ECO:0000313" key="3">
    <source>
        <dbReference type="Proteomes" id="UP000614601"/>
    </source>
</evidence>
<reference evidence="2" key="1">
    <citation type="submission" date="2020-09" db="EMBL/GenBank/DDBJ databases">
        <authorList>
            <person name="Kikuchi T."/>
        </authorList>
    </citation>
    <scope>NUCLEOTIDE SEQUENCE</scope>
    <source>
        <strain evidence="2">SH1</strain>
    </source>
</reference>
<dbReference type="AlphaFoldDB" id="A0A811JSM1"/>
<keyword evidence="3" id="KW-1185">Reference proteome</keyword>
<dbReference type="Pfam" id="PF09808">
    <property type="entry name" value="SNAPC1"/>
    <property type="match status" value="1"/>
</dbReference>
<dbReference type="Proteomes" id="UP000783686">
    <property type="component" value="Unassembled WGS sequence"/>
</dbReference>
<feature type="region of interest" description="Disordered" evidence="1">
    <location>
        <begin position="1"/>
        <end position="20"/>
    </location>
</feature>
<sequence length="296" mass="34320">MDDSVGPSRDRTKRKRNRRKRTYIKRTDNLSIKEIESNVVSAVMEDIDLLHKDFSNTPACSYREFAGCFLKREFSTIFLGRMNIADLVEFSEMLLTYATSFVFTQKSGKEINEFVVTDNAAELRKMEPVRKMYNLKDRIFGIYLMYTLYFLQPQNSISNIKLSVNQMKELKEFCARELLPGEYFEALFCVHRCVNNHAFMVKPFEPEFNPLLERRFNVSDLLDKKTKTEHVVAPPLTALKEVIIDSTLKEAEAMHEAYQALKAGKNLPEGVNLIKDSIMTRIQGVLAETEEEIRNL</sequence>
<protein>
    <recommendedName>
        <fullName evidence="4">snRNA-activating protein complex subunit 1</fullName>
    </recommendedName>
</protein>
<dbReference type="GO" id="GO:0043565">
    <property type="term" value="F:sequence-specific DNA binding"/>
    <property type="evidence" value="ECO:0007669"/>
    <property type="project" value="TreeGrafter"/>
</dbReference>
<evidence type="ECO:0008006" key="4">
    <source>
        <dbReference type="Google" id="ProtNLM"/>
    </source>
</evidence>